<accession>A0A1Y2JNM6</accession>
<dbReference type="Proteomes" id="UP000193335">
    <property type="component" value="Unassembled WGS sequence"/>
</dbReference>
<organism evidence="1 2">
    <name type="scientific">Bradyrhizobium japonicum</name>
    <dbReference type="NCBI Taxonomy" id="375"/>
    <lineage>
        <taxon>Bacteria</taxon>
        <taxon>Pseudomonadati</taxon>
        <taxon>Pseudomonadota</taxon>
        <taxon>Alphaproteobacteria</taxon>
        <taxon>Hyphomicrobiales</taxon>
        <taxon>Nitrobacteraceae</taxon>
        <taxon>Bradyrhizobium</taxon>
    </lineage>
</organism>
<comment type="caution">
    <text evidence="1">The sequence shown here is derived from an EMBL/GenBank/DDBJ whole genome shotgun (WGS) entry which is preliminary data.</text>
</comment>
<dbReference type="AlphaFoldDB" id="A0A1Y2JNM6"/>
<proteinExistence type="predicted"/>
<sequence length="62" mass="6711">MGRSATAIWTKASYLGLAVEGNGVKLRRCLGAECGKMFMSPDEGVRIGSRCRCSKEIPWGAF</sequence>
<evidence type="ECO:0000313" key="2">
    <source>
        <dbReference type="Proteomes" id="UP000193335"/>
    </source>
</evidence>
<evidence type="ECO:0000313" key="1">
    <source>
        <dbReference type="EMBL" id="OSJ32551.1"/>
    </source>
</evidence>
<gene>
    <name evidence="1" type="ORF">BSZ19_18545</name>
</gene>
<name>A0A1Y2JNM6_BRAJP</name>
<dbReference type="RefSeq" id="WP_085401165.1">
    <property type="nucleotide sequence ID" value="NZ_NAFL01000248.1"/>
</dbReference>
<protein>
    <submittedName>
        <fullName evidence="1">Uncharacterized protein</fullName>
    </submittedName>
</protein>
<dbReference type="EMBL" id="NAFL01000248">
    <property type="protein sequence ID" value="OSJ32551.1"/>
    <property type="molecule type" value="Genomic_DNA"/>
</dbReference>
<reference evidence="1 2" key="1">
    <citation type="submission" date="2017-03" db="EMBL/GenBank/DDBJ databases">
        <title>Whole genome sequences of fourteen strains of Bradyrhizobium canariense and one strain of Bradyrhizobium japonicum isolated from Lupinus (Papilionoideae: Genisteae) species in Algeria.</title>
        <authorList>
            <person name="Crovadore J."/>
            <person name="Chekireb D."/>
            <person name="Brachmann A."/>
            <person name="Chablais R."/>
            <person name="Cochard B."/>
            <person name="Lefort F."/>
        </authorList>
    </citation>
    <scope>NUCLEOTIDE SEQUENCE [LARGE SCALE GENOMIC DNA]</scope>
    <source>
        <strain evidence="1 2">UBMA197</strain>
    </source>
</reference>